<dbReference type="EMBL" id="PUEC01000001">
    <property type="protein sequence ID" value="PWB04482.1"/>
    <property type="molecule type" value="Genomic_DNA"/>
</dbReference>
<dbReference type="GeneID" id="82524879"/>
<dbReference type="AlphaFoldDB" id="A0A2V1IUJ6"/>
<gene>
    <name evidence="1" type="ORF">C5O23_00765</name>
</gene>
<protein>
    <submittedName>
        <fullName evidence="1">6-bladed beta-propeller</fullName>
    </submittedName>
</protein>
<reference evidence="2" key="1">
    <citation type="submission" date="2018-02" db="EMBL/GenBank/DDBJ databases">
        <authorList>
            <person name="Clavel T."/>
            <person name="Strowig T."/>
        </authorList>
    </citation>
    <scope>NUCLEOTIDE SEQUENCE [LARGE SCALE GENOMIC DNA]</scope>
    <source>
        <strain evidence="2">DSM 103720</strain>
    </source>
</reference>
<dbReference type="RefSeq" id="WP_107031038.1">
    <property type="nucleotide sequence ID" value="NZ_CAPFED010000008.1"/>
</dbReference>
<keyword evidence="2" id="KW-1185">Reference proteome</keyword>
<dbReference type="PROSITE" id="PS51257">
    <property type="entry name" value="PROKAR_LIPOPROTEIN"/>
    <property type="match status" value="1"/>
</dbReference>
<accession>A0A2V1IUJ6</accession>
<sequence length="351" mass="39139">MKITLQSYLLITILALLTSCSKSLSEKSDDILTIDLTQELTSITPIVVREISLSTDDDPIGHMSKFVPAKDGFFIMDAIRNTIWKFSETGEKIGKLHSIGNGPGEYSCVSEIDVYPNGDLAVFDFKTGKIHRYDGFLNFVSSIEIPGRACGFSIGSDTSYFVNKAGDKHELNINLGHFNTADGDIEPIIKSKHKHENLAFGSGNTHFWRSGNDVIFYDIFTLDFYLIRNDSVSHYFSILSDDIPDSDVVKALVNATMDHQYSFSGIDAATIIDVLYAFKCDDILLFGLHSTPSRHICYQFSDNQMFSLNMNTPPFYGALQGAIGVYQDCFVTNKQPLDDGNPSILLYKFNN</sequence>
<dbReference type="Proteomes" id="UP000244905">
    <property type="component" value="Unassembled WGS sequence"/>
</dbReference>
<evidence type="ECO:0000313" key="2">
    <source>
        <dbReference type="Proteomes" id="UP000244905"/>
    </source>
</evidence>
<comment type="caution">
    <text evidence="1">The sequence shown here is derived from an EMBL/GenBank/DDBJ whole genome shotgun (WGS) entry which is preliminary data.</text>
</comment>
<dbReference type="Pfam" id="PF17170">
    <property type="entry name" value="DUF5128"/>
    <property type="match status" value="1"/>
</dbReference>
<proteinExistence type="predicted"/>
<dbReference type="SUPFAM" id="SSF63829">
    <property type="entry name" value="Calcium-dependent phosphotriesterase"/>
    <property type="match status" value="1"/>
</dbReference>
<organism evidence="1 2">
    <name type="scientific">Duncaniella muris</name>
    <dbReference type="NCBI Taxonomy" id="2094150"/>
    <lineage>
        <taxon>Bacteria</taxon>
        <taxon>Pseudomonadati</taxon>
        <taxon>Bacteroidota</taxon>
        <taxon>Bacteroidia</taxon>
        <taxon>Bacteroidales</taxon>
        <taxon>Muribaculaceae</taxon>
        <taxon>Duncaniella</taxon>
    </lineage>
</organism>
<evidence type="ECO:0000313" key="1">
    <source>
        <dbReference type="EMBL" id="PWB04482.1"/>
    </source>
</evidence>
<name>A0A2V1IUJ6_9BACT</name>